<evidence type="ECO:0000313" key="3">
    <source>
        <dbReference type="EMBL" id="TMW64503.1"/>
    </source>
</evidence>
<dbReference type="GO" id="GO:0016491">
    <property type="term" value="F:oxidoreductase activity"/>
    <property type="evidence" value="ECO:0007669"/>
    <property type="project" value="UniProtKB-KW"/>
</dbReference>
<dbReference type="Pfam" id="PF00106">
    <property type="entry name" value="adh_short"/>
    <property type="match status" value="1"/>
</dbReference>
<dbReference type="Proteomes" id="UP000794436">
    <property type="component" value="Unassembled WGS sequence"/>
</dbReference>
<evidence type="ECO:0000256" key="1">
    <source>
        <dbReference type="ARBA" id="ARBA00006484"/>
    </source>
</evidence>
<gene>
    <name evidence="3" type="ORF">Poli38472_011383</name>
</gene>
<dbReference type="InterPro" id="IPR036291">
    <property type="entry name" value="NAD(P)-bd_dom_sf"/>
</dbReference>
<protein>
    <submittedName>
        <fullName evidence="3">Uncharacterized protein</fullName>
    </submittedName>
</protein>
<dbReference type="InterPro" id="IPR002347">
    <property type="entry name" value="SDR_fam"/>
</dbReference>
<comment type="similarity">
    <text evidence="1">Belongs to the short-chain dehydrogenases/reductases (SDR) family.</text>
</comment>
<comment type="caution">
    <text evidence="3">The sequence shown here is derived from an EMBL/GenBank/DDBJ whole genome shotgun (WGS) entry which is preliminary data.</text>
</comment>
<dbReference type="PANTHER" id="PTHR24320:SF148">
    <property type="entry name" value="NAD(P)-BINDING ROSSMANN-FOLD SUPERFAMILY PROTEIN"/>
    <property type="match status" value="1"/>
</dbReference>
<name>A0A8K1CK91_PYTOL</name>
<keyword evidence="4" id="KW-1185">Reference proteome</keyword>
<reference evidence="3" key="1">
    <citation type="submission" date="2019-03" db="EMBL/GenBank/DDBJ databases">
        <title>Long read genome sequence of the mycoparasitic Pythium oligandrum ATCC 38472 isolated from sugarbeet rhizosphere.</title>
        <authorList>
            <person name="Gaulin E."/>
        </authorList>
    </citation>
    <scope>NUCLEOTIDE SEQUENCE</scope>
    <source>
        <strain evidence="3">ATCC 38472_TT</strain>
    </source>
</reference>
<dbReference type="Gene3D" id="3.40.50.720">
    <property type="entry name" value="NAD(P)-binding Rossmann-like Domain"/>
    <property type="match status" value="1"/>
</dbReference>
<accession>A0A8K1CK91</accession>
<sequence>MLKKVIIVTGGNSGVGLECCRSLAKLENTHVIVAGRSQQRLDGAVIEIKKTASSTSTVEAGIVDTSSLKSVRDFAQSLRQRDLQIFSIVCNAGIIAMKKEVSVDGFESTVATNYIGHFLLVKLLLDRTKRVVTVTSESHDPAEKAPTPPPNMSDLNQVATGYAKYDCNEVYATSKLCSILQVQEIAHSYPQTEGLSFTPGFTPDTNIFRGFPRVVAALFKFFAKMIFPLMGLRVNSSEKAGAYLARMASTDSLAADGWRNGDYVSIRPPTKPAVRPRRPVTQWFSGAMTNFKTAITKVFDDAFMPYSSSSVVLTEVEEQWFNQLLSEVDAARARYAFTPVTKPEEDEDDEEDAAVFLGPSDTVVEMIGAYQPLSAEWMAKRKLAPQDDDCVSSTTEATDSDSELDSKCEFDFYDDEDDDDDDEEFYDPVNDEFECCHSCHKMQEREYYADTDDTVTKAERLLRLASSIHEGERVYVDDYLCPCGECPAYKLIESDVEHTVTWRSADERCSIIRVLQAFSTYNEVLGYNIDMIEAAEECLHMWLGDEDQALKSLIMLYDELPQLCASYF</sequence>
<dbReference type="SUPFAM" id="SSF51735">
    <property type="entry name" value="NAD(P)-binding Rossmann-fold domains"/>
    <property type="match status" value="1"/>
</dbReference>
<dbReference type="EMBL" id="SPLM01000039">
    <property type="protein sequence ID" value="TMW64503.1"/>
    <property type="molecule type" value="Genomic_DNA"/>
</dbReference>
<evidence type="ECO:0000313" key="4">
    <source>
        <dbReference type="Proteomes" id="UP000794436"/>
    </source>
</evidence>
<dbReference type="PANTHER" id="PTHR24320">
    <property type="entry name" value="RETINOL DEHYDROGENASE"/>
    <property type="match status" value="1"/>
</dbReference>
<proteinExistence type="inferred from homology"/>
<organism evidence="3 4">
    <name type="scientific">Pythium oligandrum</name>
    <name type="common">Mycoparasitic fungus</name>
    <dbReference type="NCBI Taxonomy" id="41045"/>
    <lineage>
        <taxon>Eukaryota</taxon>
        <taxon>Sar</taxon>
        <taxon>Stramenopiles</taxon>
        <taxon>Oomycota</taxon>
        <taxon>Peronosporomycetes</taxon>
        <taxon>Pythiales</taxon>
        <taxon>Pythiaceae</taxon>
        <taxon>Pythium</taxon>
    </lineage>
</organism>
<keyword evidence="2" id="KW-0560">Oxidoreductase</keyword>
<dbReference type="AlphaFoldDB" id="A0A8K1CK91"/>
<dbReference type="OrthoDB" id="69003at2759"/>
<evidence type="ECO:0000256" key="2">
    <source>
        <dbReference type="ARBA" id="ARBA00023002"/>
    </source>
</evidence>